<sequence>MTKARTGTLLAILLSAALLITVLIKVSPLPTARAAEMNTCAGTMQEVSNNINANLVPSDLFPFVDVGDHTGESAGAGTSAEVGTAVIKVTAPRNVKAGDYFVIDGQWGKYHNYYSRNSTYPIYEQGTKNVLAYVNKKDNKLHVTWSSYAASRTNTWVNLTIFQAFSFNTKFGDDISVGTKYARFQLSGCDGYKGKLVNKPVRVQPPQETINARDWVDENGKVSGSAIAMFTKPASAYGIRNVNNRMRVLVKLGKGWNFDCAKLPEETDASYYWGTNSWSTFKHAEIQKTPGGLVDAKSRKVRPYCLGGDPKVGMFEFAPATLNDQFYIRSAVKGDGSATSSMPKSGGKRYVRIDAEVWEIGPNTWRRAHNMWGRNIPEYINPNTGGAATTPKGEITVTKKGNGQAAGGTFTTGTNVDFTYEVTNTGKVPVDAIRVTDSRGVKVTCPKALLKPGESMICTGRGKVAPSPGLIVPPNPGSGDVKDPSSLTED</sequence>
<accession>A0AB34WYC8</accession>
<dbReference type="SUPFAM" id="SSF49401">
    <property type="entry name" value="Bacterial adhesins"/>
    <property type="match status" value="1"/>
</dbReference>
<evidence type="ECO:0000259" key="2">
    <source>
        <dbReference type="Pfam" id="PF24346"/>
    </source>
</evidence>
<proteinExistence type="predicted"/>
<evidence type="ECO:0000256" key="1">
    <source>
        <dbReference type="SAM" id="MobiDB-lite"/>
    </source>
</evidence>
<gene>
    <name evidence="3" type="ORF">HMPREF1862_01377</name>
</gene>
<organism evidence="3 4">
    <name type="scientific">Varibaculum cambriense</name>
    <dbReference type="NCBI Taxonomy" id="184870"/>
    <lineage>
        <taxon>Bacteria</taxon>
        <taxon>Bacillati</taxon>
        <taxon>Actinomycetota</taxon>
        <taxon>Actinomycetes</taxon>
        <taxon>Actinomycetales</taxon>
        <taxon>Actinomycetaceae</taxon>
        <taxon>Varibaculum</taxon>
    </lineage>
</organism>
<name>A0AB34WYC8_9ACTO</name>
<dbReference type="EMBL" id="LSDN01000017">
    <property type="protein sequence ID" value="KXB80265.1"/>
    <property type="molecule type" value="Genomic_DNA"/>
</dbReference>
<feature type="region of interest" description="Disordered" evidence="1">
    <location>
        <begin position="465"/>
        <end position="490"/>
    </location>
</feature>
<dbReference type="RefSeq" id="WP_060920597.1">
    <property type="nucleotide sequence ID" value="NZ_KQ960684.1"/>
</dbReference>
<reference evidence="3 4" key="1">
    <citation type="submission" date="2016-01" db="EMBL/GenBank/DDBJ databases">
        <authorList>
            <person name="Mitreva M."/>
            <person name="Pepin K.H."/>
            <person name="Mihindukulasuriya K.A."/>
            <person name="Fulton R."/>
            <person name="Fronick C."/>
            <person name="O'Laughlin M."/>
            <person name="Miner T."/>
            <person name="Herter B."/>
            <person name="Rosa B.A."/>
            <person name="Cordes M."/>
            <person name="Tomlinson C."/>
            <person name="Wollam A."/>
            <person name="Palsikar V.B."/>
            <person name="Mardis E.R."/>
            <person name="Wilson R.K."/>
        </authorList>
    </citation>
    <scope>NUCLEOTIDE SEQUENCE [LARGE SCALE GENOMIC DNA]</scope>
    <source>
        <strain evidence="3 4">DNF00696</strain>
    </source>
</reference>
<protein>
    <recommendedName>
        <fullName evidence="2">DUF7507 domain-containing protein</fullName>
    </recommendedName>
</protein>
<dbReference type="AlphaFoldDB" id="A0AB34WYC8"/>
<dbReference type="InterPro" id="IPR008966">
    <property type="entry name" value="Adhesion_dom_sf"/>
</dbReference>
<feature type="domain" description="DUF7507" evidence="2">
    <location>
        <begin position="394"/>
        <end position="461"/>
    </location>
</feature>
<dbReference type="InterPro" id="IPR055354">
    <property type="entry name" value="DUF7507"/>
</dbReference>
<dbReference type="Proteomes" id="UP000070572">
    <property type="component" value="Unassembled WGS sequence"/>
</dbReference>
<comment type="caution">
    <text evidence="3">The sequence shown here is derived from an EMBL/GenBank/DDBJ whole genome shotgun (WGS) entry which is preliminary data.</text>
</comment>
<evidence type="ECO:0000313" key="4">
    <source>
        <dbReference type="Proteomes" id="UP000070572"/>
    </source>
</evidence>
<dbReference type="Pfam" id="PF24346">
    <property type="entry name" value="DUF7507"/>
    <property type="match status" value="1"/>
</dbReference>
<evidence type="ECO:0000313" key="3">
    <source>
        <dbReference type="EMBL" id="KXB80265.1"/>
    </source>
</evidence>